<dbReference type="AlphaFoldDB" id="A0A4Y2VU88"/>
<accession>A0A4Y2VU88</accession>
<name>A0A4Y2VU88_ARAVE</name>
<organism evidence="1 2">
    <name type="scientific">Araneus ventricosus</name>
    <name type="common">Orbweaver spider</name>
    <name type="synonym">Epeira ventricosa</name>
    <dbReference type="NCBI Taxonomy" id="182803"/>
    <lineage>
        <taxon>Eukaryota</taxon>
        <taxon>Metazoa</taxon>
        <taxon>Ecdysozoa</taxon>
        <taxon>Arthropoda</taxon>
        <taxon>Chelicerata</taxon>
        <taxon>Arachnida</taxon>
        <taxon>Araneae</taxon>
        <taxon>Araneomorphae</taxon>
        <taxon>Entelegynae</taxon>
        <taxon>Araneoidea</taxon>
        <taxon>Araneidae</taxon>
        <taxon>Araneus</taxon>
    </lineage>
</organism>
<protein>
    <submittedName>
        <fullName evidence="1">Uncharacterized protein</fullName>
    </submittedName>
</protein>
<dbReference type="Proteomes" id="UP000499080">
    <property type="component" value="Unassembled WGS sequence"/>
</dbReference>
<comment type="caution">
    <text evidence="1">The sequence shown here is derived from an EMBL/GenBank/DDBJ whole genome shotgun (WGS) entry which is preliminary data.</text>
</comment>
<evidence type="ECO:0000313" key="1">
    <source>
        <dbReference type="EMBL" id="GBO27440.1"/>
    </source>
</evidence>
<sequence length="155" mass="17402">MWMEEAACCNGTVACPNADSMGSGDLLSRIDKSALFLGGFNKSSGRLEIHVYSDAIFCDVELRTPTEKSVFTSTFILCVQEECLSSDEREETVDMSNITDLTRNCTECLYAYTPIPWEICVMSNRARTLIGRLNMIPSLKRKCLISMQDNMHPNH</sequence>
<dbReference type="OrthoDB" id="5983342at2759"/>
<evidence type="ECO:0000313" key="2">
    <source>
        <dbReference type="Proteomes" id="UP000499080"/>
    </source>
</evidence>
<gene>
    <name evidence="1" type="ORF">AVEN_221411_1</name>
</gene>
<dbReference type="EMBL" id="BGPR01050447">
    <property type="protein sequence ID" value="GBO27440.1"/>
    <property type="molecule type" value="Genomic_DNA"/>
</dbReference>
<keyword evidence="2" id="KW-1185">Reference proteome</keyword>
<reference evidence="1 2" key="1">
    <citation type="journal article" date="2019" name="Sci. Rep.">
        <title>Orb-weaving spider Araneus ventricosus genome elucidates the spidroin gene catalogue.</title>
        <authorList>
            <person name="Kono N."/>
            <person name="Nakamura H."/>
            <person name="Ohtoshi R."/>
            <person name="Moran D.A.P."/>
            <person name="Shinohara A."/>
            <person name="Yoshida Y."/>
            <person name="Fujiwara M."/>
            <person name="Mori M."/>
            <person name="Tomita M."/>
            <person name="Arakawa K."/>
        </authorList>
    </citation>
    <scope>NUCLEOTIDE SEQUENCE [LARGE SCALE GENOMIC DNA]</scope>
</reference>
<proteinExistence type="predicted"/>